<dbReference type="EMBL" id="JOJR01001960">
    <property type="protein sequence ID" value="RCN29414.1"/>
    <property type="molecule type" value="Genomic_DNA"/>
</dbReference>
<name>A0A368FB65_ANCCA</name>
<proteinExistence type="predicted"/>
<feature type="chain" id="PRO_5016768620" description="Secreted protein" evidence="1">
    <location>
        <begin position="25"/>
        <end position="72"/>
    </location>
</feature>
<evidence type="ECO:0008006" key="4">
    <source>
        <dbReference type="Google" id="ProtNLM"/>
    </source>
</evidence>
<comment type="caution">
    <text evidence="2">The sequence shown here is derived from an EMBL/GenBank/DDBJ whole genome shotgun (WGS) entry which is preliminary data.</text>
</comment>
<sequence>MMWMRMICLPLIPILLALSHQGQAFFLLRHLTTVDIMELFVNRCRFMFDGITSVEVHEILVSDMLVLLGSLP</sequence>
<reference evidence="2 3" key="1">
    <citation type="submission" date="2014-10" db="EMBL/GenBank/DDBJ databases">
        <title>Draft genome of the hookworm Ancylostoma caninum.</title>
        <authorList>
            <person name="Mitreva M."/>
        </authorList>
    </citation>
    <scope>NUCLEOTIDE SEQUENCE [LARGE SCALE GENOMIC DNA]</scope>
    <source>
        <strain evidence="2 3">Baltimore</strain>
    </source>
</reference>
<accession>A0A368FB65</accession>
<evidence type="ECO:0000256" key="1">
    <source>
        <dbReference type="SAM" id="SignalP"/>
    </source>
</evidence>
<evidence type="ECO:0000313" key="2">
    <source>
        <dbReference type="EMBL" id="RCN29414.1"/>
    </source>
</evidence>
<evidence type="ECO:0000313" key="3">
    <source>
        <dbReference type="Proteomes" id="UP000252519"/>
    </source>
</evidence>
<organism evidence="2 3">
    <name type="scientific">Ancylostoma caninum</name>
    <name type="common">Dog hookworm</name>
    <dbReference type="NCBI Taxonomy" id="29170"/>
    <lineage>
        <taxon>Eukaryota</taxon>
        <taxon>Metazoa</taxon>
        <taxon>Ecdysozoa</taxon>
        <taxon>Nematoda</taxon>
        <taxon>Chromadorea</taxon>
        <taxon>Rhabditida</taxon>
        <taxon>Rhabditina</taxon>
        <taxon>Rhabditomorpha</taxon>
        <taxon>Strongyloidea</taxon>
        <taxon>Ancylostomatidae</taxon>
        <taxon>Ancylostomatinae</taxon>
        <taxon>Ancylostoma</taxon>
    </lineage>
</organism>
<gene>
    <name evidence="2" type="ORF">ANCCAN_24828</name>
</gene>
<dbReference type="AlphaFoldDB" id="A0A368FB65"/>
<keyword evidence="3" id="KW-1185">Reference proteome</keyword>
<feature type="signal peptide" evidence="1">
    <location>
        <begin position="1"/>
        <end position="24"/>
    </location>
</feature>
<protein>
    <recommendedName>
        <fullName evidence="4">Secreted protein</fullName>
    </recommendedName>
</protein>
<dbReference type="Proteomes" id="UP000252519">
    <property type="component" value="Unassembled WGS sequence"/>
</dbReference>
<keyword evidence="1" id="KW-0732">Signal</keyword>